<name>A0ABP8M2U1_9BACT</name>
<protein>
    <submittedName>
        <fullName evidence="1">Uncharacterized protein</fullName>
    </submittedName>
</protein>
<dbReference type="EMBL" id="BAABEY010000029">
    <property type="protein sequence ID" value="GAA4443462.1"/>
    <property type="molecule type" value="Genomic_DNA"/>
</dbReference>
<comment type="caution">
    <text evidence="1">The sequence shown here is derived from an EMBL/GenBank/DDBJ whole genome shotgun (WGS) entry which is preliminary data.</text>
</comment>
<organism evidence="1 2">
    <name type="scientific">Ravibacter arvi</name>
    <dbReference type="NCBI Taxonomy" id="2051041"/>
    <lineage>
        <taxon>Bacteria</taxon>
        <taxon>Pseudomonadati</taxon>
        <taxon>Bacteroidota</taxon>
        <taxon>Cytophagia</taxon>
        <taxon>Cytophagales</taxon>
        <taxon>Spirosomataceae</taxon>
        <taxon>Ravibacter</taxon>
    </lineage>
</organism>
<dbReference type="RefSeq" id="WP_345031031.1">
    <property type="nucleotide sequence ID" value="NZ_BAABEY010000029.1"/>
</dbReference>
<evidence type="ECO:0000313" key="2">
    <source>
        <dbReference type="Proteomes" id="UP001501508"/>
    </source>
</evidence>
<dbReference type="Proteomes" id="UP001501508">
    <property type="component" value="Unassembled WGS sequence"/>
</dbReference>
<sequence>MAREQFLSVPYNIDYFFNEVHPQIAHGYNCTKPSGFIEIDPDLYMQYSIITILTICAKYCLLNPMDFILNNKEDLYKLSADLSYSNENSYAPTYLSLASVLARCVISEFSAYSTELSLNEVMAL</sequence>
<evidence type="ECO:0000313" key="1">
    <source>
        <dbReference type="EMBL" id="GAA4443462.1"/>
    </source>
</evidence>
<reference evidence="2" key="1">
    <citation type="journal article" date="2019" name="Int. J. Syst. Evol. Microbiol.">
        <title>The Global Catalogue of Microorganisms (GCM) 10K type strain sequencing project: providing services to taxonomists for standard genome sequencing and annotation.</title>
        <authorList>
            <consortium name="The Broad Institute Genomics Platform"/>
            <consortium name="The Broad Institute Genome Sequencing Center for Infectious Disease"/>
            <person name="Wu L."/>
            <person name="Ma J."/>
        </authorList>
    </citation>
    <scope>NUCLEOTIDE SEQUENCE [LARGE SCALE GENOMIC DNA]</scope>
    <source>
        <strain evidence="2">JCM 31920</strain>
    </source>
</reference>
<proteinExistence type="predicted"/>
<accession>A0ABP8M2U1</accession>
<gene>
    <name evidence="1" type="ORF">GCM10023091_32030</name>
</gene>
<keyword evidence="2" id="KW-1185">Reference proteome</keyword>